<feature type="domain" description="Oxidoreductase molybdopterin-binding" evidence="2">
    <location>
        <begin position="30"/>
        <end position="132"/>
    </location>
</feature>
<evidence type="ECO:0000259" key="2">
    <source>
        <dbReference type="Pfam" id="PF00174"/>
    </source>
</evidence>
<dbReference type="InterPro" id="IPR036374">
    <property type="entry name" value="OxRdtase_Mopterin-bd_sf"/>
</dbReference>
<dbReference type="Proteomes" id="UP000252517">
    <property type="component" value="Unassembled WGS sequence"/>
</dbReference>
<sequence>MRAFGSGLAILVAVAMWLLSANPALARNELTVVALDGTKTVFSYDELVKMPVTTITTSTPWTEGKHDFTGVSFAELLKNNGIEGGNIRVFALNDYSVTVPAERLTATGAILAYQMDGKAMSVRDKGPYWVIFPFDSDPDLQTDQYWSYAVWQVKSINAQP</sequence>
<protein>
    <recommendedName>
        <fullName evidence="2">Oxidoreductase molybdopterin-binding domain-containing protein</fullName>
    </recommendedName>
</protein>
<feature type="chain" id="PRO_5016645883" description="Oxidoreductase molybdopterin-binding domain-containing protein" evidence="1">
    <location>
        <begin position="27"/>
        <end position="160"/>
    </location>
</feature>
<dbReference type="Pfam" id="PF00174">
    <property type="entry name" value="Oxidored_molyb"/>
    <property type="match status" value="1"/>
</dbReference>
<reference evidence="3 4" key="1">
    <citation type="submission" date="2014-07" db="EMBL/GenBank/DDBJ databases">
        <title>Draft genome sequence of Thalassospira profundimaris S25-3-2.</title>
        <authorList>
            <person name="Lai Q."/>
            <person name="Shao Z."/>
        </authorList>
    </citation>
    <scope>NUCLEOTIDE SEQUENCE [LARGE SCALE GENOMIC DNA]</scope>
    <source>
        <strain evidence="3 4">S25-3-2</strain>
    </source>
</reference>
<dbReference type="OrthoDB" id="9798763at2"/>
<evidence type="ECO:0000313" key="4">
    <source>
        <dbReference type="Proteomes" id="UP000252517"/>
    </source>
</evidence>
<dbReference type="EMBL" id="JPWH01000001">
    <property type="protein sequence ID" value="RCK54086.1"/>
    <property type="molecule type" value="Genomic_DNA"/>
</dbReference>
<dbReference type="RefSeq" id="WP_114086671.1">
    <property type="nucleotide sequence ID" value="NZ_JPWH01000001.1"/>
</dbReference>
<comment type="caution">
    <text evidence="3">The sequence shown here is derived from an EMBL/GenBank/DDBJ whole genome shotgun (WGS) entry which is preliminary data.</text>
</comment>
<evidence type="ECO:0000256" key="1">
    <source>
        <dbReference type="SAM" id="SignalP"/>
    </source>
</evidence>
<gene>
    <name evidence="3" type="ORF">TH25_01730</name>
</gene>
<accession>A0A367XKA6</accession>
<proteinExistence type="predicted"/>
<name>A0A367XKA6_9PROT</name>
<keyword evidence="1" id="KW-0732">Signal</keyword>
<organism evidence="3 4">
    <name type="scientific">Thalassospira profundimaris</name>
    <dbReference type="NCBI Taxonomy" id="502049"/>
    <lineage>
        <taxon>Bacteria</taxon>
        <taxon>Pseudomonadati</taxon>
        <taxon>Pseudomonadota</taxon>
        <taxon>Alphaproteobacteria</taxon>
        <taxon>Rhodospirillales</taxon>
        <taxon>Thalassospiraceae</taxon>
        <taxon>Thalassospira</taxon>
    </lineage>
</organism>
<evidence type="ECO:0000313" key="3">
    <source>
        <dbReference type="EMBL" id="RCK54086.1"/>
    </source>
</evidence>
<dbReference type="SUPFAM" id="SSF56524">
    <property type="entry name" value="Oxidoreductase molybdopterin-binding domain"/>
    <property type="match status" value="1"/>
</dbReference>
<dbReference type="Gene3D" id="3.90.420.10">
    <property type="entry name" value="Oxidoreductase, molybdopterin-binding domain"/>
    <property type="match status" value="1"/>
</dbReference>
<dbReference type="AlphaFoldDB" id="A0A367XKA6"/>
<dbReference type="InterPro" id="IPR000572">
    <property type="entry name" value="OxRdtase_Mopterin-bd_dom"/>
</dbReference>
<feature type="signal peptide" evidence="1">
    <location>
        <begin position="1"/>
        <end position="26"/>
    </location>
</feature>